<sequence length="167" mass="17859">MFIFGVLTMTALHQMKDVLGPGGYRIYANAFGRSPTRFHASISNPNTTTSRLVALACQVMLKARDAGISPTEIVRDAASIECGGEGAASLRVQLETLLGVRDVERLRMAAGASEACFAKALDKPTARHAPHFKAILSALRLLSQQGGDLNSLVNELLAMQHQNQIAA</sequence>
<reference evidence="1 2" key="1">
    <citation type="submission" date="2019-01" db="EMBL/GenBank/DDBJ databases">
        <title>Sinorhodobacter populi sp. nov. isolated from the symptomatic bark tissue of Populus euramericana canker.</title>
        <authorList>
            <person name="Xu G."/>
        </authorList>
    </citation>
    <scope>NUCLEOTIDE SEQUENCE [LARGE SCALE GENOMIC DNA]</scope>
    <source>
        <strain evidence="1 2">07D10-4-3</strain>
    </source>
</reference>
<dbReference type="EMBL" id="SAUY01000015">
    <property type="protein sequence ID" value="RWR30560.1"/>
    <property type="molecule type" value="Genomic_DNA"/>
</dbReference>
<organism evidence="1 2">
    <name type="scientific">Paenirhodobacter populi</name>
    <dbReference type="NCBI Taxonomy" id="2306993"/>
    <lineage>
        <taxon>Bacteria</taxon>
        <taxon>Pseudomonadati</taxon>
        <taxon>Pseudomonadota</taxon>
        <taxon>Alphaproteobacteria</taxon>
        <taxon>Rhodobacterales</taxon>
        <taxon>Rhodobacter group</taxon>
        <taxon>Paenirhodobacter</taxon>
    </lineage>
</organism>
<evidence type="ECO:0000313" key="1">
    <source>
        <dbReference type="EMBL" id="RWR30560.1"/>
    </source>
</evidence>
<dbReference type="AlphaFoldDB" id="A0A443KCR3"/>
<accession>A0A443KCR3</accession>
<comment type="caution">
    <text evidence="1">The sequence shown here is derived from an EMBL/GenBank/DDBJ whole genome shotgun (WGS) entry which is preliminary data.</text>
</comment>
<name>A0A443KCR3_9RHOB</name>
<reference evidence="1 2" key="2">
    <citation type="submission" date="2019-01" db="EMBL/GenBank/DDBJ databases">
        <authorList>
            <person name="Li Y."/>
        </authorList>
    </citation>
    <scope>NUCLEOTIDE SEQUENCE [LARGE SCALE GENOMIC DNA]</scope>
    <source>
        <strain evidence="1 2">07D10-4-3</strain>
    </source>
</reference>
<evidence type="ECO:0000313" key="2">
    <source>
        <dbReference type="Proteomes" id="UP000284451"/>
    </source>
</evidence>
<proteinExistence type="predicted"/>
<protein>
    <submittedName>
        <fullName evidence="1">Uncharacterized protein</fullName>
    </submittedName>
</protein>
<dbReference type="RefSeq" id="WP_128232766.1">
    <property type="nucleotide sequence ID" value="NZ_SAUY01000015.1"/>
</dbReference>
<gene>
    <name evidence="1" type="ORF">D2T29_12880</name>
</gene>
<dbReference type="Proteomes" id="UP000284451">
    <property type="component" value="Unassembled WGS sequence"/>
</dbReference>